<keyword evidence="2" id="KW-1133">Transmembrane helix</keyword>
<dbReference type="EMBL" id="CAACVR010000001">
    <property type="protein sequence ID" value="VEU19814.1"/>
    <property type="molecule type" value="Genomic_DNA"/>
</dbReference>
<feature type="compositionally biased region" description="Polar residues" evidence="1">
    <location>
        <begin position="1"/>
        <end position="10"/>
    </location>
</feature>
<feature type="compositionally biased region" description="Basic and acidic residues" evidence="1">
    <location>
        <begin position="16"/>
        <end position="25"/>
    </location>
</feature>
<dbReference type="Proteomes" id="UP000290900">
    <property type="component" value="Unassembled WGS sequence"/>
</dbReference>
<gene>
    <name evidence="3" type="ORF">BRENAR_LOCUS550</name>
</gene>
<evidence type="ECO:0000313" key="3">
    <source>
        <dbReference type="EMBL" id="VEU19814.1"/>
    </source>
</evidence>
<dbReference type="AlphaFoldDB" id="A0A448YFW2"/>
<dbReference type="InParanoid" id="A0A448YFW2"/>
<reference evidence="3 4" key="1">
    <citation type="submission" date="2018-12" db="EMBL/GenBank/DDBJ databases">
        <authorList>
            <person name="Tiukova I."/>
            <person name="Dainat J."/>
        </authorList>
    </citation>
    <scope>NUCLEOTIDE SEQUENCE [LARGE SCALE GENOMIC DNA]</scope>
</reference>
<evidence type="ECO:0000313" key="4">
    <source>
        <dbReference type="Proteomes" id="UP000290900"/>
    </source>
</evidence>
<name>A0A448YFW2_BRENA</name>
<feature type="region of interest" description="Disordered" evidence="1">
    <location>
        <begin position="92"/>
        <end position="165"/>
    </location>
</feature>
<feature type="transmembrane region" description="Helical" evidence="2">
    <location>
        <begin position="476"/>
        <end position="499"/>
    </location>
</feature>
<accession>A0A448YFW2</accession>
<keyword evidence="4" id="KW-1185">Reference proteome</keyword>
<feature type="compositionally biased region" description="Low complexity" evidence="1">
    <location>
        <begin position="126"/>
        <end position="148"/>
    </location>
</feature>
<keyword evidence="2" id="KW-0472">Membrane</keyword>
<keyword evidence="2" id="KW-0812">Transmembrane</keyword>
<evidence type="ECO:0000256" key="1">
    <source>
        <dbReference type="SAM" id="MobiDB-lite"/>
    </source>
</evidence>
<evidence type="ECO:0000256" key="2">
    <source>
        <dbReference type="SAM" id="Phobius"/>
    </source>
</evidence>
<proteinExistence type="predicted"/>
<sequence length="518" mass="59052">MVRSAAHQSVSLASERSAKEASEEKLKRLNFLRKYNFLRNQNNSPKSSAIVDGSSIKNPIIVVDGISDDEGATVAKETGPDQSKWYHHLTTIGGANHSNQDKRSVSNASVANGDDSRMEEEGSGGSAASRGSRSTVGSRVSRSSPGSRITRVSQLESDSDEPEVEDQYYTFQARVPAKKAEVRSKNAEEELFDSPKPNKFVKFFVSPAEKMKLKTIKGRLGWGDHRPPMDLGLFETDIKSMPMVNAFERNNGEWWEDTDQDESYNTTNEVPDETVSANDSPVRHMQRRSEKFVSPNGETREVIEEEFIERAERGRVDANVIWPRRARAGDRHLNKDYMDNRRRQQFDQRMREYQYYMNGVSIPMPNNGRKKKYETKTKKTLRVNNLIQHLSGQSSRAPRQNRTSRMSNGTTRLMGFEENIWDVLHRNYNEEILLFHIKVRKLLSLIPIVSYIEPSLALFEVAIPTRDDSCSTSPTAMLVAVLDCIIAVVSIYWGIRFYLVVTKFLERILWIFVKVGLL</sequence>
<dbReference type="OrthoDB" id="3993219at2759"/>
<organism evidence="3 4">
    <name type="scientific">Brettanomyces naardenensis</name>
    <name type="common">Yeast</name>
    <dbReference type="NCBI Taxonomy" id="13370"/>
    <lineage>
        <taxon>Eukaryota</taxon>
        <taxon>Fungi</taxon>
        <taxon>Dikarya</taxon>
        <taxon>Ascomycota</taxon>
        <taxon>Saccharomycotina</taxon>
        <taxon>Pichiomycetes</taxon>
        <taxon>Pichiales</taxon>
        <taxon>Pichiaceae</taxon>
        <taxon>Brettanomyces</taxon>
    </lineage>
</organism>
<feature type="region of interest" description="Disordered" evidence="1">
    <location>
        <begin position="257"/>
        <end position="297"/>
    </location>
</feature>
<protein>
    <submittedName>
        <fullName evidence="3">DEKNAAC100305</fullName>
    </submittedName>
</protein>
<feature type="region of interest" description="Disordered" evidence="1">
    <location>
        <begin position="1"/>
        <end position="25"/>
    </location>
</feature>
<feature type="compositionally biased region" description="Polar residues" evidence="1">
    <location>
        <begin position="263"/>
        <end position="279"/>
    </location>
</feature>